<evidence type="ECO:0000256" key="1">
    <source>
        <dbReference type="SAM" id="MobiDB-lite"/>
    </source>
</evidence>
<sequence length="692" mass="71737">MAIANLRVSITPLPTPDRSWLDTLSNSLGSAIDTAAQNKAFEQNVIPAITGTPAPQQQPGFLGRLFGGNRIPAPAAQQQVAATNPVPAQGSVAVGTPNDIQTQFIDTARAGGLTNPYGLAALAATGRAESSWDPSKVNAAWPDPSQSGAPGTAGGILSWRNERLANLRNFAQSQGADPSNISPELQAKFFLQEDPTLIQRLNAAKSPQEAAGIMANAWKFAGYDQAGGEAARRAAMTQNYYSQFANAQPPAATPAGPTQVASLDPSIGLPMPGAADEMRATNPAPAASGFDPATATPSQLNAALGPNPQPGYVDPVVTTAYRQTPPAAGSSPVNPPVQSAQAAPAAAAPVASAGPDTIAAAQPATRQNVTNDQIAAMVRNPYTRQVGLQLWQQVLTGKTAQPWSFVKLDDGTLARANQSTGEVQSLGKFASSKKEILSNGKGAFYDAGSGQWITPPEGMAGATEYGLAPIYGTDANGNTVIGQLAKDGTFQQTRLPAGFVPTPGVSNTDLGTSVITRNNKTGQIIDTQAKDVRGEARDKAGGTAQAAAQTALPAVEGAANQILSSIDSLANDPYLPKMLGKSSYLPNVTTDSQRVQSKMDQITGQTFLQAYNTLRGAGQITEVEGQKATAAMGRLNTAQSEKDYRDALGDLRTVVQNAVQRARQQAGQLAAPQPSEPVGNTTSSGVKWSIEQ</sequence>
<organism evidence="3 4">
    <name type="scientific">Rhizobium hainanense</name>
    <dbReference type="NCBI Taxonomy" id="52131"/>
    <lineage>
        <taxon>Bacteria</taxon>
        <taxon>Pseudomonadati</taxon>
        <taxon>Pseudomonadota</taxon>
        <taxon>Alphaproteobacteria</taxon>
        <taxon>Hyphomicrobiales</taxon>
        <taxon>Rhizobiaceae</taxon>
        <taxon>Rhizobium/Agrobacterium group</taxon>
        <taxon>Rhizobium</taxon>
    </lineage>
</organism>
<feature type="compositionally biased region" description="Polar residues" evidence="1">
    <location>
        <begin position="678"/>
        <end position="692"/>
    </location>
</feature>
<accession>A0A1C3UM10</accession>
<evidence type="ECO:0000313" key="4">
    <source>
        <dbReference type="Proteomes" id="UP000186228"/>
    </source>
</evidence>
<gene>
    <name evidence="3" type="ORF">GA0061100_102622</name>
</gene>
<dbReference type="Proteomes" id="UP000186228">
    <property type="component" value="Unassembled WGS sequence"/>
</dbReference>
<dbReference type="RefSeq" id="WP_075852419.1">
    <property type="nucleotide sequence ID" value="NZ_FMAC01000002.1"/>
</dbReference>
<protein>
    <recommendedName>
        <fullName evidence="2">Phage tail lysozyme domain-containing protein</fullName>
    </recommendedName>
</protein>
<feature type="compositionally biased region" description="Low complexity" evidence="1">
    <location>
        <begin position="663"/>
        <end position="673"/>
    </location>
</feature>
<proteinExistence type="predicted"/>
<feature type="region of interest" description="Disordered" evidence="1">
    <location>
        <begin position="663"/>
        <end position="692"/>
    </location>
</feature>
<feature type="domain" description="Phage tail lysozyme" evidence="2">
    <location>
        <begin position="116"/>
        <end position="244"/>
    </location>
</feature>
<keyword evidence="4" id="KW-1185">Reference proteome</keyword>
<dbReference type="InterPro" id="IPR041219">
    <property type="entry name" value="Phage_lysozyme2"/>
</dbReference>
<feature type="region of interest" description="Disordered" evidence="1">
    <location>
        <begin position="272"/>
        <end position="309"/>
    </location>
</feature>
<dbReference type="AlphaFoldDB" id="A0A1C3UM10"/>
<dbReference type="EMBL" id="FMAC01000002">
    <property type="protein sequence ID" value="SCB16523.1"/>
    <property type="molecule type" value="Genomic_DNA"/>
</dbReference>
<name>A0A1C3UM10_9HYPH</name>
<evidence type="ECO:0000313" key="3">
    <source>
        <dbReference type="EMBL" id="SCB16523.1"/>
    </source>
</evidence>
<reference evidence="4" key="1">
    <citation type="submission" date="2016-08" db="EMBL/GenBank/DDBJ databases">
        <authorList>
            <person name="Varghese N."/>
            <person name="Submissions Spin"/>
        </authorList>
    </citation>
    <scope>NUCLEOTIDE SEQUENCE [LARGE SCALE GENOMIC DNA]</scope>
    <source>
        <strain evidence="4">CCBAU 57015</strain>
    </source>
</reference>
<dbReference type="Pfam" id="PF18013">
    <property type="entry name" value="Phage_lysozyme2"/>
    <property type="match status" value="1"/>
</dbReference>
<dbReference type="STRING" id="52131.GA0061100_102622"/>
<dbReference type="OrthoDB" id="7330655at2"/>
<evidence type="ECO:0000259" key="2">
    <source>
        <dbReference type="Pfam" id="PF18013"/>
    </source>
</evidence>